<dbReference type="GeneID" id="55151052"/>
<dbReference type="Proteomes" id="UP000074855">
    <property type="component" value="Chromosome 12"/>
</dbReference>
<feature type="compositionally biased region" description="Acidic residues" evidence="1">
    <location>
        <begin position="546"/>
        <end position="561"/>
    </location>
</feature>
<sequence>MDISQEERQLASHMLNSGNKNPSIMGDPDVSFFTNKYGLRIKTLKWLVKAPIGAVVLVHSLNSHCRFDYLKHNATILNNNKAVLNDEDNYYVHKNSWIEELNKNGYSVYGLDLQGHGESESLNNIKTHINKFDDFADDILQYLNIIHDSIVNEFDKSQENDKDGDTNKIKPRKRCTKCDIILNDESGMCCVDDEEAITKGLRSQDPGKNQYKRPDYNIDAYKTPIPIYLVGLSMGGNIVLRILELMSQQKYNFYNRLNIKGVCSLSGMISINQLKKKPSWKYFYIPTVGLASYLFPKSRFMPSLPCESFPFLNDLYSYDKIFYHKPITNKFAYELLEAADNLNKDIIKITGDVSILFIHSINDQKCCYKDAQDFYNNLKSSNKEFYSLEDMEHMITIEPGNDRVVKKIIDWISNIEKESKGEKKTKKKAKKKLRSTIEKQAAPNQSCTSTDPSASIDYSKDKATQGEAKLDQDAQDQIILDEGIEYDGTLNKGVEDDGTLNKGVEDDGTLDEGIEDDGTLDEGIEDDGTLYEGIEYNGTLNKGVEDDGTLDEGVEDDGTLDEGIEYNGTLNKGVEDDGTLDEGIEYNGTLNKGVEDDGTLDEGIEYNGTLNKGVEDDGTLDEGIEYNGTLNKGVEDDGTLDEGIEYNGTLNKGVEDDGTLDEGIEYNGTLNKGVEDDGTLDEGIEDDGALNKAQLGEVA</sequence>
<dbReference type="NCBIfam" id="TIGR01607">
    <property type="entry name" value="PST-A"/>
    <property type="match status" value="1"/>
</dbReference>
<reference evidence="3 4" key="1">
    <citation type="journal article" date="2014" name="BMC Biol.">
        <title>A comprehensive evaluation of rodent malaria parasite genomes and gene expression.</title>
        <authorList>
            <person name="Otto T.D."/>
            <person name="Bohme U."/>
            <person name="Jackson A.P."/>
            <person name="Hunt M."/>
            <person name="Franke-Fayard B."/>
            <person name="Hoeijmakers W.A."/>
            <person name="Religa A.A."/>
            <person name="Robertson L."/>
            <person name="Sanders M."/>
            <person name="Ogun S.A."/>
            <person name="Cunningham D."/>
            <person name="Erhart A."/>
            <person name="Billker O."/>
            <person name="Khan S.M."/>
            <person name="Stunnenberg H.G."/>
            <person name="Langhorne J."/>
            <person name="Holder A.A."/>
            <person name="Waters A.P."/>
            <person name="Newbold C.I."/>
            <person name="Pain A."/>
            <person name="Berriman M."/>
            <person name="Janse C.J."/>
        </authorList>
    </citation>
    <scope>NUCLEOTIDE SEQUENCE</scope>
    <source>
        <strain evidence="3 4">ANKA</strain>
    </source>
</reference>
<evidence type="ECO:0000256" key="1">
    <source>
        <dbReference type="SAM" id="MobiDB-lite"/>
    </source>
</evidence>
<dbReference type="VEuPathDB" id="PlasmoDB:PBANKA_1220200"/>
<feature type="region of interest" description="Disordered" evidence="1">
    <location>
        <begin position="422"/>
        <end position="474"/>
    </location>
</feature>
<organism evidence="3 4">
    <name type="scientific">Plasmodium berghei (strain Anka)</name>
    <dbReference type="NCBI Taxonomy" id="5823"/>
    <lineage>
        <taxon>Eukaryota</taxon>
        <taxon>Sar</taxon>
        <taxon>Alveolata</taxon>
        <taxon>Apicomplexa</taxon>
        <taxon>Aconoidasida</taxon>
        <taxon>Haemosporida</taxon>
        <taxon>Plasmodiidae</taxon>
        <taxon>Plasmodium</taxon>
        <taxon>Plasmodium (Vinckeia)</taxon>
    </lineage>
</organism>
<dbReference type="RefSeq" id="XP_034422880.1">
    <property type="nucleotide sequence ID" value="XM_034566266.1"/>
</dbReference>
<dbReference type="EMBL" id="LK023127">
    <property type="protein sequence ID" value="VUC57101.1"/>
    <property type="molecule type" value="Genomic_DNA"/>
</dbReference>
<dbReference type="SUPFAM" id="SSF53474">
    <property type="entry name" value="alpha/beta-Hydrolases"/>
    <property type="match status" value="1"/>
</dbReference>
<dbReference type="ESTHER" id="plaba-q4ymx5">
    <property type="family name" value="Plasmodium_subtelomeric_PST-A"/>
</dbReference>
<feature type="compositionally biased region" description="Acidic residues" evidence="1">
    <location>
        <begin position="676"/>
        <end position="688"/>
    </location>
</feature>
<dbReference type="Gene3D" id="3.40.50.1820">
    <property type="entry name" value="alpha/beta hydrolase"/>
    <property type="match status" value="1"/>
</dbReference>
<feature type="region of interest" description="Disordered" evidence="1">
    <location>
        <begin position="542"/>
        <end position="561"/>
    </location>
</feature>
<feature type="region of interest" description="Disordered" evidence="1">
    <location>
        <begin position="489"/>
        <end position="525"/>
    </location>
</feature>
<accession>A0A509ANQ3</accession>
<keyword evidence="4" id="KW-1185">Reference proteome</keyword>
<feature type="compositionally biased region" description="Polar residues" evidence="1">
    <location>
        <begin position="442"/>
        <end position="453"/>
    </location>
</feature>
<feature type="domain" description="Serine aminopeptidase S33" evidence="2">
    <location>
        <begin position="225"/>
        <end position="399"/>
    </location>
</feature>
<dbReference type="InterPro" id="IPR051044">
    <property type="entry name" value="MAG_DAG_Lipase"/>
</dbReference>
<evidence type="ECO:0000259" key="2">
    <source>
        <dbReference type="Pfam" id="PF12146"/>
    </source>
</evidence>
<dbReference type="AlphaFoldDB" id="A0A509ANQ3"/>
<gene>
    <name evidence="3" type="ORF">PBANKA_1220200</name>
</gene>
<evidence type="ECO:0000313" key="3">
    <source>
        <dbReference type="EMBL" id="VUC57101.1"/>
    </source>
</evidence>
<feature type="compositionally biased region" description="Basic and acidic residues" evidence="1">
    <location>
        <begin position="458"/>
        <end position="472"/>
    </location>
</feature>
<dbReference type="InParanoid" id="A0A509ANQ3"/>
<evidence type="ECO:0000313" key="4">
    <source>
        <dbReference type="Proteomes" id="UP000074855"/>
    </source>
</evidence>
<proteinExistence type="predicted"/>
<dbReference type="STRING" id="5823.A0A509ANQ3"/>
<feature type="compositionally biased region" description="Acidic residues" evidence="1">
    <location>
        <begin position="506"/>
        <end position="525"/>
    </location>
</feature>
<feature type="compositionally biased region" description="Basic residues" evidence="1">
    <location>
        <begin position="423"/>
        <end position="434"/>
    </location>
</feature>
<dbReference type="InterPro" id="IPR029058">
    <property type="entry name" value="AB_hydrolase_fold"/>
</dbReference>
<dbReference type="InterPro" id="IPR006494">
    <property type="entry name" value="PST_A"/>
</dbReference>
<feature type="region of interest" description="Disordered" evidence="1">
    <location>
        <begin position="669"/>
        <end position="699"/>
    </location>
</feature>
<dbReference type="InterPro" id="IPR022742">
    <property type="entry name" value="Hydrolase_4"/>
</dbReference>
<protein>
    <submittedName>
        <fullName evidence="3">Lysophospholipase, putative</fullName>
    </submittedName>
</protein>
<dbReference type="OMA" id="MEHMITI"/>
<dbReference type="PANTHER" id="PTHR11614">
    <property type="entry name" value="PHOSPHOLIPASE-RELATED"/>
    <property type="match status" value="1"/>
</dbReference>
<dbReference type="Pfam" id="PF12146">
    <property type="entry name" value="Hydrolase_4"/>
    <property type="match status" value="2"/>
</dbReference>
<dbReference type="KEGG" id="pbe:PBANKA_1220200"/>
<feature type="domain" description="Serine aminopeptidase S33" evidence="2">
    <location>
        <begin position="98"/>
        <end position="147"/>
    </location>
</feature>
<name>A0A509ANQ3_PLABA</name>